<comment type="caution">
    <text evidence="2">The sequence shown here is derived from an EMBL/GenBank/DDBJ whole genome shotgun (WGS) entry which is preliminary data.</text>
</comment>
<protein>
    <submittedName>
        <fullName evidence="2">Uncharacterized protein</fullName>
    </submittedName>
</protein>
<accession>A0A8J3ETJ2</accession>
<dbReference type="EMBL" id="BMHA01000018">
    <property type="protein sequence ID" value="GGI09737.1"/>
    <property type="molecule type" value="Genomic_DNA"/>
</dbReference>
<proteinExistence type="predicted"/>
<dbReference type="Proteomes" id="UP000650511">
    <property type="component" value="Unassembled WGS sequence"/>
</dbReference>
<name>A0A8J3ETJ2_9ACTN</name>
<feature type="region of interest" description="Disordered" evidence="1">
    <location>
        <begin position="1"/>
        <end position="21"/>
    </location>
</feature>
<keyword evidence="3" id="KW-1185">Reference proteome</keyword>
<reference evidence="2" key="2">
    <citation type="submission" date="2020-09" db="EMBL/GenBank/DDBJ databases">
        <authorList>
            <person name="Sun Q."/>
            <person name="Zhou Y."/>
        </authorList>
    </citation>
    <scope>NUCLEOTIDE SEQUENCE</scope>
    <source>
        <strain evidence="2">CGMCC 1.14988</strain>
    </source>
</reference>
<dbReference type="AlphaFoldDB" id="A0A8J3ETJ2"/>
<evidence type="ECO:0000313" key="2">
    <source>
        <dbReference type="EMBL" id="GGI09737.1"/>
    </source>
</evidence>
<feature type="compositionally biased region" description="Polar residues" evidence="1">
    <location>
        <begin position="7"/>
        <end position="19"/>
    </location>
</feature>
<dbReference type="OrthoDB" id="3723482at2"/>
<gene>
    <name evidence="2" type="ORF">GCM10011354_35560</name>
</gene>
<sequence>MTDDTRTPATDQPGTTMTADRNDTVISWLENEFPGWQVSIDETATWEGDSRPLWIARRGGHHPQSELSAAKLHTRLTEYLEREARKRALSN</sequence>
<reference evidence="2" key="1">
    <citation type="journal article" date="2014" name="Int. J. Syst. Evol. Microbiol.">
        <title>Complete genome sequence of Corynebacterium casei LMG S-19264T (=DSM 44701T), isolated from a smear-ripened cheese.</title>
        <authorList>
            <consortium name="US DOE Joint Genome Institute (JGI-PGF)"/>
            <person name="Walter F."/>
            <person name="Albersmeier A."/>
            <person name="Kalinowski J."/>
            <person name="Ruckert C."/>
        </authorList>
    </citation>
    <scope>NUCLEOTIDE SEQUENCE</scope>
    <source>
        <strain evidence="2">CGMCC 1.14988</strain>
    </source>
</reference>
<evidence type="ECO:0000313" key="3">
    <source>
        <dbReference type="Proteomes" id="UP000650511"/>
    </source>
</evidence>
<dbReference type="RefSeq" id="WP_130650174.1">
    <property type="nucleotide sequence ID" value="NZ_BMHA01000018.1"/>
</dbReference>
<evidence type="ECO:0000256" key="1">
    <source>
        <dbReference type="SAM" id="MobiDB-lite"/>
    </source>
</evidence>
<organism evidence="2 3">
    <name type="scientific">Egicoccus halophilus</name>
    <dbReference type="NCBI Taxonomy" id="1670830"/>
    <lineage>
        <taxon>Bacteria</taxon>
        <taxon>Bacillati</taxon>
        <taxon>Actinomycetota</taxon>
        <taxon>Nitriliruptoria</taxon>
        <taxon>Egicoccales</taxon>
        <taxon>Egicoccaceae</taxon>
        <taxon>Egicoccus</taxon>
    </lineage>
</organism>